<feature type="binding site" evidence="10">
    <location>
        <position position="1672"/>
    </location>
    <ligand>
        <name>ATP</name>
        <dbReference type="ChEBI" id="CHEBI:30616"/>
    </ligand>
</feature>
<dbReference type="InterPro" id="IPR000719">
    <property type="entry name" value="Prot_kinase_dom"/>
</dbReference>
<dbReference type="VEuPathDB" id="AmoebaDB:KM1_130050"/>
<dbReference type="Gene3D" id="3.80.10.10">
    <property type="entry name" value="Ribonuclease Inhibitor"/>
    <property type="match status" value="1"/>
</dbReference>
<dbReference type="SMART" id="SM00220">
    <property type="entry name" value="S_TKc"/>
    <property type="match status" value="1"/>
</dbReference>
<gene>
    <name evidence="13" type="ORF">CL6EHI_141820</name>
</gene>
<dbReference type="PROSITE" id="PS51450">
    <property type="entry name" value="LRR"/>
    <property type="match status" value="1"/>
</dbReference>
<dbReference type="SUPFAM" id="SSF52058">
    <property type="entry name" value="L domain-like"/>
    <property type="match status" value="1"/>
</dbReference>
<keyword evidence="2" id="KW-0433">Leucine-rich repeat</keyword>
<comment type="catalytic activity">
    <reaction evidence="9">
        <text>L-seryl-[protein] + ATP = O-phospho-L-seryl-[protein] + ADP + H(+)</text>
        <dbReference type="Rhea" id="RHEA:17989"/>
        <dbReference type="Rhea" id="RHEA-COMP:9863"/>
        <dbReference type="Rhea" id="RHEA-COMP:11604"/>
        <dbReference type="ChEBI" id="CHEBI:15378"/>
        <dbReference type="ChEBI" id="CHEBI:29999"/>
        <dbReference type="ChEBI" id="CHEBI:30616"/>
        <dbReference type="ChEBI" id="CHEBI:83421"/>
        <dbReference type="ChEBI" id="CHEBI:456216"/>
        <dbReference type="EC" id="2.7.11.1"/>
    </reaction>
</comment>
<dbReference type="GO" id="GO:0004674">
    <property type="term" value="F:protein serine/threonine kinase activity"/>
    <property type="evidence" value="ECO:0007669"/>
    <property type="project" value="UniProtKB-KW"/>
</dbReference>
<evidence type="ECO:0000256" key="2">
    <source>
        <dbReference type="ARBA" id="ARBA00022614"/>
    </source>
</evidence>
<organism evidence="13 14">
    <name type="scientific">Entamoeba histolytica</name>
    <dbReference type="NCBI Taxonomy" id="5759"/>
    <lineage>
        <taxon>Eukaryota</taxon>
        <taxon>Amoebozoa</taxon>
        <taxon>Evosea</taxon>
        <taxon>Archamoebae</taxon>
        <taxon>Mastigamoebida</taxon>
        <taxon>Entamoebidae</taxon>
        <taxon>Entamoeba</taxon>
    </lineage>
</organism>
<evidence type="ECO:0000313" key="13">
    <source>
        <dbReference type="EMBL" id="GAT92900.1"/>
    </source>
</evidence>
<dbReference type="PROSITE" id="PS00108">
    <property type="entry name" value="PROTEIN_KINASE_ST"/>
    <property type="match status" value="1"/>
</dbReference>
<dbReference type="Proteomes" id="UP000078387">
    <property type="component" value="Unassembled WGS sequence"/>
</dbReference>
<feature type="domain" description="Protein kinase" evidence="12">
    <location>
        <begin position="1645"/>
        <end position="1911"/>
    </location>
</feature>
<dbReference type="Pfam" id="PF06602">
    <property type="entry name" value="Myotub-related"/>
    <property type="match status" value="1"/>
</dbReference>
<evidence type="ECO:0000256" key="9">
    <source>
        <dbReference type="ARBA" id="ARBA00048679"/>
    </source>
</evidence>
<evidence type="ECO:0000256" key="3">
    <source>
        <dbReference type="ARBA" id="ARBA00022679"/>
    </source>
</evidence>
<feature type="region of interest" description="Disordered" evidence="11">
    <location>
        <begin position="15"/>
        <end position="47"/>
    </location>
</feature>
<proteinExistence type="predicted"/>
<dbReference type="InterPro" id="IPR001245">
    <property type="entry name" value="Ser-Thr/Tyr_kinase_cat_dom"/>
</dbReference>
<feature type="compositionally biased region" description="Polar residues" evidence="11">
    <location>
        <begin position="23"/>
        <end position="35"/>
    </location>
</feature>
<dbReference type="InterPro" id="IPR051681">
    <property type="entry name" value="Ser/Thr_Kinases-Pseudokinases"/>
</dbReference>
<comment type="caution">
    <text evidence="13">The sequence shown here is derived from an EMBL/GenBank/DDBJ whole genome shotgun (WGS) entry which is preliminary data.</text>
</comment>
<keyword evidence="6 13" id="KW-0418">Kinase</keyword>
<dbReference type="SUPFAM" id="SSF52799">
    <property type="entry name" value="(Phosphotyrosine protein) phosphatases II"/>
    <property type="match status" value="1"/>
</dbReference>
<dbReference type="VEuPathDB" id="AmoebaDB:EHI8A_072400"/>
<evidence type="ECO:0000256" key="10">
    <source>
        <dbReference type="PROSITE-ProRule" id="PRU10141"/>
    </source>
</evidence>
<evidence type="ECO:0000256" key="1">
    <source>
        <dbReference type="ARBA" id="ARBA00022527"/>
    </source>
</evidence>
<protein>
    <submittedName>
        <fullName evidence="13">Protein kinase putative</fullName>
    </submittedName>
</protein>
<accession>A0A5K1UEJ3</accession>
<dbReference type="Pfam" id="PF07714">
    <property type="entry name" value="PK_Tyr_Ser-Thr"/>
    <property type="match status" value="1"/>
</dbReference>
<dbReference type="PANTHER" id="PTHR44329:SF288">
    <property type="entry name" value="MITOGEN-ACTIVATED PROTEIN KINASE KINASE KINASE 20"/>
    <property type="match status" value="1"/>
</dbReference>
<dbReference type="PROSITE" id="PS00107">
    <property type="entry name" value="PROTEIN_KINASE_ATP"/>
    <property type="match status" value="1"/>
</dbReference>
<dbReference type="InterPro" id="IPR001611">
    <property type="entry name" value="Leu-rich_rpt"/>
</dbReference>
<dbReference type="InterPro" id="IPR032675">
    <property type="entry name" value="LRR_dom_sf"/>
</dbReference>
<dbReference type="GO" id="GO:0005524">
    <property type="term" value="F:ATP binding"/>
    <property type="evidence" value="ECO:0007669"/>
    <property type="project" value="UniProtKB-UniRule"/>
</dbReference>
<evidence type="ECO:0000313" key="14">
    <source>
        <dbReference type="Proteomes" id="UP000078387"/>
    </source>
</evidence>
<evidence type="ECO:0000259" key="12">
    <source>
        <dbReference type="PROSITE" id="PS50011"/>
    </source>
</evidence>
<reference evidence="13 14" key="1">
    <citation type="submission" date="2016-05" db="EMBL/GenBank/DDBJ databases">
        <title>First whole genome sequencing of Entamoeba histolytica HM1:IMSS-clone-6.</title>
        <authorList>
            <person name="Mukherjee Avik.K."/>
            <person name="Izumyama S."/>
            <person name="Nakada-Tsukui K."/>
            <person name="Nozaki T."/>
        </authorList>
    </citation>
    <scope>NUCLEOTIDE SEQUENCE [LARGE SCALE GENOMIC DNA]</scope>
    <source>
        <strain evidence="13 14">HM1:IMSS clone 6</strain>
    </source>
</reference>
<comment type="catalytic activity">
    <reaction evidence="8">
        <text>L-threonyl-[protein] + ATP = O-phospho-L-threonyl-[protein] + ADP + H(+)</text>
        <dbReference type="Rhea" id="RHEA:46608"/>
        <dbReference type="Rhea" id="RHEA-COMP:11060"/>
        <dbReference type="Rhea" id="RHEA-COMP:11605"/>
        <dbReference type="ChEBI" id="CHEBI:15378"/>
        <dbReference type="ChEBI" id="CHEBI:30013"/>
        <dbReference type="ChEBI" id="CHEBI:30616"/>
        <dbReference type="ChEBI" id="CHEBI:61977"/>
        <dbReference type="ChEBI" id="CHEBI:456216"/>
        <dbReference type="EC" id="2.7.11.1"/>
    </reaction>
</comment>
<dbReference type="Pfam" id="PF13855">
    <property type="entry name" value="LRR_8"/>
    <property type="match status" value="1"/>
</dbReference>
<name>A0A5K1UEJ3_ENTHI</name>
<evidence type="ECO:0000256" key="7">
    <source>
        <dbReference type="ARBA" id="ARBA00022840"/>
    </source>
</evidence>
<dbReference type="PROSITE" id="PS50011">
    <property type="entry name" value="PROTEIN_KINASE_DOM"/>
    <property type="match status" value="1"/>
</dbReference>
<dbReference type="VEuPathDB" id="AmoebaDB:EHI_141820"/>
<dbReference type="VEuPathDB" id="AmoebaDB:EHI5A_094690"/>
<dbReference type="OMA" id="CIFENDE"/>
<dbReference type="VEuPathDB" id="AmoebaDB:EHI7A_006500"/>
<evidence type="ECO:0000256" key="4">
    <source>
        <dbReference type="ARBA" id="ARBA00022737"/>
    </source>
</evidence>
<keyword evidence="3" id="KW-0808">Transferase</keyword>
<keyword evidence="1" id="KW-0723">Serine/threonine-protein kinase</keyword>
<keyword evidence="4" id="KW-0677">Repeat</keyword>
<evidence type="ECO:0000256" key="11">
    <source>
        <dbReference type="SAM" id="MobiDB-lite"/>
    </source>
</evidence>
<dbReference type="VEuPathDB" id="AmoebaDB:EHI5A_009540"/>
<keyword evidence="5 10" id="KW-0547">Nucleotide-binding</keyword>
<dbReference type="SUPFAM" id="SSF56112">
    <property type="entry name" value="Protein kinase-like (PK-like)"/>
    <property type="match status" value="1"/>
</dbReference>
<keyword evidence="7 10" id="KW-0067">ATP-binding</keyword>
<dbReference type="InterPro" id="IPR017441">
    <property type="entry name" value="Protein_kinase_ATP_BS"/>
</dbReference>
<dbReference type="Gene3D" id="1.10.510.10">
    <property type="entry name" value="Transferase(Phosphotransferase) domain 1"/>
    <property type="match status" value="1"/>
</dbReference>
<evidence type="ECO:0000256" key="8">
    <source>
        <dbReference type="ARBA" id="ARBA00047899"/>
    </source>
</evidence>
<dbReference type="InterPro" id="IPR010569">
    <property type="entry name" value="Myotubularin-like_Pase_dom"/>
</dbReference>
<dbReference type="EMBL" id="BDEQ01000001">
    <property type="protein sequence ID" value="GAT92900.1"/>
    <property type="molecule type" value="Genomic_DNA"/>
</dbReference>
<dbReference type="InterPro" id="IPR008271">
    <property type="entry name" value="Ser/Thr_kinase_AS"/>
</dbReference>
<dbReference type="InterPro" id="IPR029021">
    <property type="entry name" value="Prot-tyrosine_phosphatase-like"/>
</dbReference>
<feature type="compositionally biased region" description="Low complexity" evidence="11">
    <location>
        <begin position="36"/>
        <end position="47"/>
    </location>
</feature>
<sequence length="1925" mass="225248">MSLVVSESKSKLSRRHKPFFARGSNSRATESSELNTGTTQTETTTTTTTLTTSHFEQMTIPTTSNEYLKTNQIELTFSKVPLILETSFKYNETILHLLPPPPKPLRQYTTLELINWIKPNAPKEFCEYILTKKINGNTIRKLTKRKFSRHGCSIKQSVELTEKIKGFDRETSFGLIVLENLNFSDCLVREMYRFTEGFKKKEIVKLNSFDYYKGITLTFMALTYYFAQNEAILTLENLKEITERINEENPFDRIVSTTQNKMIINRTFSFLKTMIESETSVFYYFKEELIDYIINCIAPGLDPIPFRCLLKFSKKENNSHCIFESDETYAGEQIILYYKEVLMPIYMLPINETITNLDKREWENGELAVTNYRMMWIPYNTTIFQDKMNCSSFYQIPIKSIQQSSLSESSKEKEKVYLIRMLSYTSQMITFGFKNIENANEVQSTVQQLEKKQYWIDEYDVYCNEICIKNNSKRIYKELKNNKDLILKPIGWNDEEYIYYSKRECSKLILIDESEKGGRIFRIEINNDKNEINNKRISENIQGEIIDLSYLDDKILEEEMNNYYRFITKIKKEQIDKMYNKLTFISDEMKKIMSCFFDIIPRFKQGYSFCFIGKEDQTESCGVSALFLIITNKYYRTFNGFLELIHTQFVCSKYFQVVYSKGYHPFNFCIFLHMINCIMYSYPTIFEFTPYLLSFLTYHTFSHRFSTISSQKNPTQSLYSYLLNHKIQFIKSDFDNFAFDIMEYWPQSIVLLQPNLFIDFINYTKDKNPILSIQSNSSIDLSNYYLTSLPHYLWQKIQKEQIQVMNLNGNQIPFIPNEIVTLPNLKELQMKNNTIQYIPQWHLYHLTNLTFLDISERPNNEASQYEMITFDILCHLKYLNISNRPLSPDISFPLSIRTIVATNSFETLPNKMTKLTNLISLNLSYNPKINTNQVLQLNKLKTLKMSYCNKTRIPNLISTMTNLTLLDFSYNIMKGLPLDLFNLTNLSILDVSHNNLQYLSQLHTKLIQLQTLKIDGNSDIKIPQTQKDHIKSIPQIQTTIFETPLHILSDNKGIDLFKKFYSEFKNSKSDNIKLYEQLPIDDEPKAHHFLLQYHDFNNRIGFIPPISDCYIIILSFDRWRSVLSHWKYYLQRVLPNDESIKMRIMFFVENKKTAEDQSAVDSIKKQLLPWQSDVIVLTLKSKKKLNIESKLKKLISDFKVIPNVYNESILKVAKEIKMATFDPPVIKEGQLYKIINQFNLEGNFHTIINALHQLGVIISVSRSIDKKQRVENKINMYNLLSLNSTNSNLVIVDLSIFENINFYLEKQAQNGFGFIENIKEIIHSYRGMSPDTINVIMYFIQMFYDVFIVSDDFLNKFGLQEKYEEFVSVHSITRIDILSSLYSHQINKLPTKRSKFNHMINRSLSTAIEIPSFSQEDEIHSTCRTPAASTSQPIHISKTLYFQPRLLPHIEPITLNEYWPKFHDTKEMDFGRVINFQYIPPIYFAYFIFIALIEGLSITKVFMNQCILTKIAYEQHFYFYIECNEHQFTIRTRYRAATVNSVLVAAELMEVLLDSFYKIHDELFPTLEYDELILCPTCLILGVDKCSAIPLKEINEAILKNKEVISFGECHTCMVSTCSLDLSLKDLRKKQQNKLFSVEINRSELTNENLLGIGSTAKVYSTIYNNKKAAIKLFSFEPSQFSSEKGKGGAAHLVSKSITELKREICIMNLIESPYILKLYGISFDPLALVMDICDKGDLHEYIRNKNNDLSWPIMLRFAYQIASGMASLHKELIIHRDLKSPNILIKTNQQGELTCVISDFGLSGTYNEEEKYFVDNPRWVAPEVLINKPFTLAADVYSFAIILWELLAREEPFNDFKFPSQLRTSIITGLRPTIPNSPYIRYKELIQKCWSQDPILRPPFSEIVDKLSLFRKMVEKEFEILPVS</sequence>
<dbReference type="PANTHER" id="PTHR44329">
    <property type="entry name" value="SERINE/THREONINE-PROTEIN KINASE TNNI3K-RELATED"/>
    <property type="match status" value="1"/>
</dbReference>
<evidence type="ECO:0000256" key="5">
    <source>
        <dbReference type="ARBA" id="ARBA00022741"/>
    </source>
</evidence>
<dbReference type="CDD" id="cd13999">
    <property type="entry name" value="STKc_MAP3K-like"/>
    <property type="match status" value="1"/>
</dbReference>
<evidence type="ECO:0000256" key="6">
    <source>
        <dbReference type="ARBA" id="ARBA00022777"/>
    </source>
</evidence>
<dbReference type="InterPro" id="IPR011009">
    <property type="entry name" value="Kinase-like_dom_sf"/>
</dbReference>